<keyword evidence="1" id="KW-0472">Membrane</keyword>
<dbReference type="HOGENOM" id="CLU_202373_8_0_6"/>
<gene>
    <name evidence="2" type="ORF">PFLCHA0_c43630</name>
</gene>
<dbReference type="GO" id="GO:0008556">
    <property type="term" value="F:P-type potassium transmembrane transporter activity"/>
    <property type="evidence" value="ECO:0007669"/>
    <property type="project" value="InterPro"/>
</dbReference>
<evidence type="ECO:0008006" key="4">
    <source>
        <dbReference type="Google" id="ProtNLM"/>
    </source>
</evidence>
<evidence type="ECO:0000313" key="2">
    <source>
        <dbReference type="EMBL" id="AGL86122.1"/>
    </source>
</evidence>
<dbReference type="KEGG" id="pprc:PFLCHA0_c43630"/>
<evidence type="ECO:0000256" key="1">
    <source>
        <dbReference type="SAM" id="Phobius"/>
    </source>
</evidence>
<keyword evidence="1" id="KW-0812">Transmembrane</keyword>
<dbReference type="AlphaFoldDB" id="A0A2C9ER20"/>
<reference evidence="3" key="1">
    <citation type="journal article" date="2014" name="Genome Announc.">
        <title>Full-genome sequence of the plant growth-promoting bacterium Pseudomonas protegens CHA0.</title>
        <authorList>
            <person name="Jousset A."/>
            <person name="Schuldes J."/>
            <person name="Keel C."/>
            <person name="Maurhofer M."/>
            <person name="Daniel R."/>
            <person name="Scheu S."/>
            <person name="Thuermer A."/>
        </authorList>
    </citation>
    <scope>NUCLEOTIDE SEQUENCE [LARGE SCALE GENOMIC DNA]</scope>
    <source>
        <strain evidence="3">DSM 19095 / LMG 27888 / CFBP 6595 / CHA0</strain>
    </source>
</reference>
<accession>A0A2C9ER20</accession>
<protein>
    <recommendedName>
        <fullName evidence="4">K(+)-transporting ATPase subunit F</fullName>
    </recommendedName>
</protein>
<organism evidence="2 3">
    <name type="scientific">Pseudomonas protegens (strain DSM 19095 / LMG 27888 / CFBP 6595 / CHA0)</name>
    <dbReference type="NCBI Taxonomy" id="1124983"/>
    <lineage>
        <taxon>Bacteria</taxon>
        <taxon>Pseudomonadati</taxon>
        <taxon>Pseudomonadota</taxon>
        <taxon>Gammaproteobacteria</taxon>
        <taxon>Pseudomonadales</taxon>
        <taxon>Pseudomonadaceae</taxon>
        <taxon>Pseudomonas</taxon>
    </lineage>
</organism>
<dbReference type="EMBL" id="CP003190">
    <property type="protein sequence ID" value="AGL86122.1"/>
    <property type="molecule type" value="Genomic_DNA"/>
</dbReference>
<dbReference type="GO" id="GO:0005886">
    <property type="term" value="C:plasma membrane"/>
    <property type="evidence" value="ECO:0007669"/>
    <property type="project" value="InterPro"/>
</dbReference>
<dbReference type="Proteomes" id="UP000013940">
    <property type="component" value="Chromosome"/>
</dbReference>
<dbReference type="InterPro" id="IPR011726">
    <property type="entry name" value="KdpF"/>
</dbReference>
<dbReference type="NCBIfam" id="TIGR02115">
    <property type="entry name" value="potass_kdpF"/>
    <property type="match status" value="1"/>
</dbReference>
<sequence>MPAFAAIAVPRRHSMNILDAVSLLLAVGLFIYLLVALLRADRN</sequence>
<dbReference type="Pfam" id="PF09604">
    <property type="entry name" value="Potass_KdpF"/>
    <property type="match status" value="1"/>
</dbReference>
<evidence type="ECO:0000313" key="3">
    <source>
        <dbReference type="Proteomes" id="UP000013940"/>
    </source>
</evidence>
<name>A0A2C9ER20_PSEPH</name>
<keyword evidence="1" id="KW-1133">Transmembrane helix</keyword>
<feature type="transmembrane region" description="Helical" evidence="1">
    <location>
        <begin position="20"/>
        <end position="38"/>
    </location>
</feature>
<proteinExistence type="predicted"/>